<reference evidence="3" key="2">
    <citation type="journal article" date="2024" name="Environ. Microbiol.">
        <title>Genome analysis and description of Tunturibacter gen. nov. expands the diversity of Terriglobia in tundra soils.</title>
        <authorList>
            <person name="Messyasz A."/>
            <person name="Mannisto M.K."/>
            <person name="Kerkhof L.J."/>
            <person name="Haggblom M.M."/>
        </authorList>
    </citation>
    <scope>NUCLEOTIDE SEQUENCE</scope>
    <source>
        <strain evidence="3">M8UP39</strain>
    </source>
</reference>
<organism evidence="3">
    <name type="scientific">Tunturiibacter gelidiferens</name>
    <dbReference type="NCBI Taxonomy" id="3069689"/>
    <lineage>
        <taxon>Bacteria</taxon>
        <taxon>Pseudomonadati</taxon>
        <taxon>Acidobacteriota</taxon>
        <taxon>Terriglobia</taxon>
        <taxon>Terriglobales</taxon>
        <taxon>Acidobacteriaceae</taxon>
        <taxon>Tunturiibacter</taxon>
    </lineage>
</organism>
<feature type="signal peptide" evidence="2">
    <location>
        <begin position="1"/>
        <end position="21"/>
    </location>
</feature>
<reference evidence="3" key="1">
    <citation type="submission" date="2023-08" db="EMBL/GenBank/DDBJ databases">
        <authorList>
            <person name="Messyasz A."/>
            <person name="Mannisto M.K."/>
            <person name="Kerkhof L.J."/>
            <person name="Haggblom M."/>
        </authorList>
    </citation>
    <scope>NUCLEOTIDE SEQUENCE</scope>
    <source>
        <strain evidence="3">M8UP39</strain>
    </source>
</reference>
<dbReference type="EMBL" id="CP132938">
    <property type="protein sequence ID" value="XCB23415.1"/>
    <property type="molecule type" value="Genomic_DNA"/>
</dbReference>
<proteinExistence type="predicted"/>
<evidence type="ECO:0000313" key="3">
    <source>
        <dbReference type="EMBL" id="XCB23415.1"/>
    </source>
</evidence>
<evidence type="ECO:0000256" key="2">
    <source>
        <dbReference type="SAM" id="SignalP"/>
    </source>
</evidence>
<accession>A0AAU7Z4K4</accession>
<keyword evidence="2" id="KW-0732">Signal</keyword>
<gene>
    <name evidence="3" type="ORF">RBB81_05680</name>
</gene>
<sequence>MPRRMFVALIAGLLMVTFAGAKNKAEKSLPDYILSAKTVAVIIDPQAGIDVDDPRANQVAQKDVETALLNWGRFQPTISTQRADLIIVIRKGHKGVVDTTISDPRQNNRVGVIDPTANGVSVGAQHGRQPEMSGAGVPEASEQGTPHPQTEIGGVGDSFTVYNGDTNLPLDSPAGWRNVAKDGLRSHNVPAVDEFKKAVAAADKAAAAKHP</sequence>
<feature type="region of interest" description="Disordered" evidence="1">
    <location>
        <begin position="120"/>
        <end position="153"/>
    </location>
</feature>
<feature type="chain" id="PRO_5043627590" evidence="2">
    <location>
        <begin position="22"/>
        <end position="211"/>
    </location>
</feature>
<protein>
    <submittedName>
        <fullName evidence="3">Uncharacterized protein</fullName>
    </submittedName>
</protein>
<name>A0AAU7Z4K4_9BACT</name>
<dbReference type="KEGG" id="tgi:RBB81_05680"/>
<dbReference type="AlphaFoldDB" id="A0AAU7Z4K4"/>
<evidence type="ECO:0000256" key="1">
    <source>
        <dbReference type="SAM" id="MobiDB-lite"/>
    </source>
</evidence>
<dbReference type="RefSeq" id="WP_353073024.1">
    <property type="nucleotide sequence ID" value="NZ_CP132938.1"/>
</dbReference>